<evidence type="ECO:0000256" key="2">
    <source>
        <dbReference type="ARBA" id="ARBA00022676"/>
    </source>
</evidence>
<dbReference type="eggNOG" id="COG1215">
    <property type="taxonomic scope" value="Bacteria"/>
</dbReference>
<dbReference type="AlphaFoldDB" id="A0A081NJ77"/>
<dbReference type="InterPro" id="IPR029044">
    <property type="entry name" value="Nucleotide-diphossugar_trans"/>
</dbReference>
<gene>
    <name evidence="6" type="ORF">GZ78_13535</name>
</gene>
<evidence type="ECO:0000256" key="1">
    <source>
        <dbReference type="ARBA" id="ARBA00006739"/>
    </source>
</evidence>
<evidence type="ECO:0000259" key="5">
    <source>
        <dbReference type="Pfam" id="PF00535"/>
    </source>
</evidence>
<keyword evidence="4" id="KW-0812">Transmembrane</keyword>
<accession>A0A081NJ77</accession>
<keyword evidence="4" id="KW-1133">Transmembrane helix</keyword>
<feature type="transmembrane region" description="Helical" evidence="4">
    <location>
        <begin position="267"/>
        <end position="287"/>
    </location>
</feature>
<name>A0A081NJ77_9GAMM</name>
<comment type="caution">
    <text evidence="6">The sequence shown here is derived from an EMBL/GenBank/DDBJ whole genome shotgun (WGS) entry which is preliminary data.</text>
</comment>
<dbReference type="Gene3D" id="3.90.550.10">
    <property type="entry name" value="Spore Coat Polysaccharide Biosynthesis Protein SpsA, Chain A"/>
    <property type="match status" value="1"/>
</dbReference>
<evidence type="ECO:0000256" key="3">
    <source>
        <dbReference type="ARBA" id="ARBA00022679"/>
    </source>
</evidence>
<dbReference type="SUPFAM" id="SSF53448">
    <property type="entry name" value="Nucleotide-diphospho-sugar transferases"/>
    <property type="match status" value="1"/>
</dbReference>
<dbReference type="STRING" id="1137799.GZ78_13535"/>
<dbReference type="OrthoDB" id="5291101at2"/>
<keyword evidence="4" id="KW-0472">Membrane</keyword>
<organism evidence="6 7">
    <name type="scientific">Endozoicomonas numazuensis</name>
    <dbReference type="NCBI Taxonomy" id="1137799"/>
    <lineage>
        <taxon>Bacteria</taxon>
        <taxon>Pseudomonadati</taxon>
        <taxon>Pseudomonadota</taxon>
        <taxon>Gammaproteobacteria</taxon>
        <taxon>Oceanospirillales</taxon>
        <taxon>Endozoicomonadaceae</taxon>
        <taxon>Endozoicomonas</taxon>
    </lineage>
</organism>
<dbReference type="RefSeq" id="WP_034835900.1">
    <property type="nucleotide sequence ID" value="NZ_JOKH01000002.1"/>
</dbReference>
<comment type="similarity">
    <text evidence="1">Belongs to the glycosyltransferase 2 family.</text>
</comment>
<feature type="domain" description="Glycosyltransferase 2-like" evidence="5">
    <location>
        <begin position="8"/>
        <end position="174"/>
    </location>
</feature>
<keyword evidence="7" id="KW-1185">Reference proteome</keyword>
<dbReference type="Proteomes" id="UP000028073">
    <property type="component" value="Unassembled WGS sequence"/>
</dbReference>
<dbReference type="CDD" id="cd02525">
    <property type="entry name" value="Succinoglycan_BP_ExoA"/>
    <property type="match status" value="1"/>
</dbReference>
<reference evidence="6 7" key="1">
    <citation type="submission" date="2014-06" db="EMBL/GenBank/DDBJ databases">
        <title>Whole Genome Sequences of Three Symbiotic Endozoicomonas Bacteria.</title>
        <authorList>
            <person name="Neave M.J."/>
            <person name="Apprill A."/>
            <person name="Voolstra C.R."/>
        </authorList>
    </citation>
    <scope>NUCLEOTIDE SEQUENCE [LARGE SCALE GENOMIC DNA]</scope>
    <source>
        <strain evidence="6 7">DSM 25634</strain>
    </source>
</reference>
<dbReference type="Pfam" id="PF00535">
    <property type="entry name" value="Glycos_transf_2"/>
    <property type="match status" value="1"/>
</dbReference>
<dbReference type="InterPro" id="IPR001173">
    <property type="entry name" value="Glyco_trans_2-like"/>
</dbReference>
<evidence type="ECO:0000313" key="6">
    <source>
        <dbReference type="EMBL" id="KEQ18500.1"/>
    </source>
</evidence>
<evidence type="ECO:0000256" key="4">
    <source>
        <dbReference type="SAM" id="Phobius"/>
    </source>
</evidence>
<keyword evidence="3" id="KW-0808">Transferase</keyword>
<sequence>MAELDVLVVIPCLNESEHIEPLIRQILDNYQKSRIVIADGGSSDGTRSIVAQLADEDSRVSLLDNPKKIQSAGVNLAIEKYGESYECFIRLDAHASYPDDFISRLMDEFKKQSADSVVVSMETCGHSRFQEVVAITQNSRLGNGGSAHRKAIQEGQWVDHGHHALMRVSAFRAVGGYDESYVANEDFELDYRLIQAGYRIWHTAETVMGYYPRKTLASLFAQYHRNGVGVASHTLQHKKSLKLRQALPMLVFPSVLLLLLVPVSNIFFLPVALWCLVCAGYGLLLGVRNRSLNSCLSGLAAAAMHMGWSLGFCREVTAGLMRRLQGRAY</sequence>
<dbReference type="PANTHER" id="PTHR43630:SF1">
    <property type="entry name" value="POLY-BETA-1,6-N-ACETYL-D-GLUCOSAMINE SYNTHASE"/>
    <property type="match status" value="1"/>
</dbReference>
<dbReference type="EMBL" id="JOKH01000002">
    <property type="protein sequence ID" value="KEQ18500.1"/>
    <property type="molecule type" value="Genomic_DNA"/>
</dbReference>
<dbReference type="GO" id="GO:0016757">
    <property type="term" value="F:glycosyltransferase activity"/>
    <property type="evidence" value="ECO:0007669"/>
    <property type="project" value="UniProtKB-KW"/>
</dbReference>
<dbReference type="PANTHER" id="PTHR43630">
    <property type="entry name" value="POLY-BETA-1,6-N-ACETYL-D-GLUCOSAMINE SYNTHASE"/>
    <property type="match status" value="1"/>
</dbReference>
<proteinExistence type="inferred from homology"/>
<protein>
    <recommendedName>
        <fullName evidence="5">Glycosyltransferase 2-like domain-containing protein</fullName>
    </recommendedName>
</protein>
<evidence type="ECO:0000313" key="7">
    <source>
        <dbReference type="Proteomes" id="UP000028073"/>
    </source>
</evidence>
<keyword evidence="2" id="KW-0328">Glycosyltransferase</keyword>